<evidence type="ECO:0000259" key="4">
    <source>
        <dbReference type="Pfam" id="PF01420"/>
    </source>
</evidence>
<dbReference type="GO" id="GO:0003677">
    <property type="term" value="F:DNA binding"/>
    <property type="evidence" value="ECO:0007669"/>
    <property type="project" value="UniProtKB-KW"/>
</dbReference>
<keyword evidence="3" id="KW-0238">DNA-binding</keyword>
<dbReference type="InterPro" id="IPR000055">
    <property type="entry name" value="Restrct_endonuc_typeI_TRD"/>
</dbReference>
<evidence type="ECO:0000256" key="1">
    <source>
        <dbReference type="ARBA" id="ARBA00010923"/>
    </source>
</evidence>
<dbReference type="InterPro" id="IPR052021">
    <property type="entry name" value="Type-I_RS_S_subunit"/>
</dbReference>
<evidence type="ECO:0000313" key="5">
    <source>
        <dbReference type="EMBL" id="SFK10607.1"/>
    </source>
</evidence>
<comment type="similarity">
    <text evidence="1">Belongs to the type-I restriction system S methylase family.</text>
</comment>
<evidence type="ECO:0000313" key="6">
    <source>
        <dbReference type="Proteomes" id="UP000198635"/>
    </source>
</evidence>
<name>A0A1I3WUS3_9BACT</name>
<dbReference type="GO" id="GO:0009307">
    <property type="term" value="P:DNA restriction-modification system"/>
    <property type="evidence" value="ECO:0007669"/>
    <property type="project" value="UniProtKB-KW"/>
</dbReference>
<dbReference type="Proteomes" id="UP000198635">
    <property type="component" value="Unassembled WGS sequence"/>
</dbReference>
<dbReference type="Gene3D" id="3.90.220.20">
    <property type="entry name" value="DNA methylase specificity domains"/>
    <property type="match status" value="2"/>
</dbReference>
<protein>
    <submittedName>
        <fullName evidence="5">Type I restriction enzyme, S subunit</fullName>
    </submittedName>
</protein>
<dbReference type="PANTHER" id="PTHR30408:SF12">
    <property type="entry name" value="TYPE I RESTRICTION ENZYME MJAVIII SPECIFICITY SUBUNIT"/>
    <property type="match status" value="1"/>
</dbReference>
<keyword evidence="6" id="KW-1185">Reference proteome</keyword>
<dbReference type="AlphaFoldDB" id="A0A1I3WUS3"/>
<sequence>MSPETSWSRTTLGACASIKARIGWKGLHASEYQHEGYIFLATPNIKGPEIDFNDVNFISQRRYFESPELMLEDKDVLLVKDGSTLGISNLVRNLPGPATVNGSIAVIRCADRLVPAFLHQLTKAAAFQKLIHDKKSGLGVPHLFQADLRQFEITLPPVQEQSGVAQVLDTLDTVIHETEAIIAKLKAVKQGLLHDLLTRGIDANGELRPPQAEAPHLYKESLLGWIPKEWEFGALQTWLEGKPRNGYSPQEAGEWTGMQMLGLGCLTNEGFEPVQLKRAPRGDTRLAAAMLSDGDLLMSRSNTRDLVGLVGVYRDVGTPCTYPDLMMRLRPSPETSSEFLQFVLRSSSVRRQIQAHAVGTSGSMVKISGRIVCQLANAIPPKPEQERIMGCLAAADSRVQVEVEEVLVLRDLQAGLMDDLLTGRVRVTPLLEDPE</sequence>
<dbReference type="RefSeq" id="WP_092376503.1">
    <property type="nucleotide sequence ID" value="NZ_FORX01000014.1"/>
</dbReference>
<dbReference type="Gene3D" id="1.10.287.1120">
    <property type="entry name" value="Bipartite methylase S protein"/>
    <property type="match status" value="1"/>
</dbReference>
<keyword evidence="2" id="KW-0680">Restriction system</keyword>
<evidence type="ECO:0000256" key="2">
    <source>
        <dbReference type="ARBA" id="ARBA00022747"/>
    </source>
</evidence>
<dbReference type="EMBL" id="FORX01000014">
    <property type="protein sequence ID" value="SFK10607.1"/>
    <property type="molecule type" value="Genomic_DNA"/>
</dbReference>
<dbReference type="SUPFAM" id="SSF116734">
    <property type="entry name" value="DNA methylase specificity domain"/>
    <property type="match status" value="2"/>
</dbReference>
<evidence type="ECO:0000256" key="3">
    <source>
        <dbReference type="ARBA" id="ARBA00023125"/>
    </source>
</evidence>
<feature type="domain" description="Type I restriction modification DNA specificity" evidence="4">
    <location>
        <begin position="74"/>
        <end position="186"/>
    </location>
</feature>
<dbReference type="Pfam" id="PF01420">
    <property type="entry name" value="Methylase_S"/>
    <property type="match status" value="1"/>
</dbReference>
<dbReference type="STRING" id="52560.SAMN04488082_11450"/>
<dbReference type="OrthoDB" id="5363772at2"/>
<reference evidence="6" key="1">
    <citation type="submission" date="2016-10" db="EMBL/GenBank/DDBJ databases">
        <authorList>
            <person name="Varghese N."/>
            <person name="Submissions S."/>
        </authorList>
    </citation>
    <scope>NUCLEOTIDE SEQUENCE [LARGE SCALE GENOMIC DNA]</scope>
    <source>
        <strain evidence="6">DSM 5918</strain>
    </source>
</reference>
<organism evidence="5 6">
    <name type="scientific">Desulfomicrobium apsheronum</name>
    <dbReference type="NCBI Taxonomy" id="52560"/>
    <lineage>
        <taxon>Bacteria</taxon>
        <taxon>Pseudomonadati</taxon>
        <taxon>Thermodesulfobacteriota</taxon>
        <taxon>Desulfovibrionia</taxon>
        <taxon>Desulfovibrionales</taxon>
        <taxon>Desulfomicrobiaceae</taxon>
        <taxon>Desulfomicrobium</taxon>
    </lineage>
</organism>
<gene>
    <name evidence="5" type="ORF">SAMN04488082_11450</name>
</gene>
<accession>A0A1I3WUS3</accession>
<proteinExistence type="inferred from homology"/>
<dbReference type="PANTHER" id="PTHR30408">
    <property type="entry name" value="TYPE-1 RESTRICTION ENZYME ECOKI SPECIFICITY PROTEIN"/>
    <property type="match status" value="1"/>
</dbReference>
<dbReference type="InterPro" id="IPR044946">
    <property type="entry name" value="Restrct_endonuc_typeI_TRD_sf"/>
</dbReference>